<accession>A0A9Q8US63</accession>
<dbReference type="RefSeq" id="XP_047764808.1">
    <property type="nucleotide sequence ID" value="XM_047909298.1"/>
</dbReference>
<feature type="region of interest" description="Disordered" evidence="1">
    <location>
        <begin position="1"/>
        <end position="76"/>
    </location>
</feature>
<sequence length="821" mass="90864">MAKISSTAQDQPTAAPVRSTRQTRSASAEPAETARPTPTRSRGRRVQNENSGNTPGNSKGRKSKSKPAPPDLTTVEKDVEEEIDADAVDDDEAELQADARVQTELAGLANLPRERRVSIAASAMSGTTAKTSFSQEELEMLDHDVMVDELPKLAAAAQDLVQLLLPEGPDTEHDTWKEVRRTGSRLNKLHQRRLIVLNTYKQSFGTMPYIRPDLVLRGVLSTQDVYDLPHASWRPDDILLRINLATMLDNLLITCDLSNWDSECSTVLEQLSVAFPACIAGGEFSSAALDFYLDVVAQVVITHLEASSTSAPSFSPHETIGDLFYDADSVFRQMEALGIARLEDADQRSAFGLVKQYAEALKAPFEEGSTDNARAGIGHLKAQFSWDSFQDHVVRYAHARSIELQQTIAQAGGIEQILTGLGKEVQQREQEKYVLKTKRKSLEAKQRKSLNGKVDLRNIMSSFPEAHKIAPIAEDDQAEPAAPQIIPEPTVVEADSLFMPQNDVADPGELSKAPESPAAPRSSLQVSLAFQELQRQNTAKQQRRLIDAQPNAQRVNFDDDEELQSQRANPQPSARPSSQFRRPDSSVRSKRSAAEMEDDDDDVPDPTQDEGFQTAAQNKAGAAQRRREVSFAHIDRLSASAEPVDDAPGPSSRQSTTQGPSPAKRQRKNPGSTIPPPLPAEETQPDEERLSLYQRAKVVAKRDRVTARMAKPPQVRRPWTDEEEAHLIDLIEQHGDDGISYALIKEFDDSDADPKLKARSAEDIRFKARNMKATLLLSGTALPDNWDKVVLDRKSIDKLHARGIPYHQERLRNPVPIDFSN</sequence>
<dbReference type="CDD" id="cd00167">
    <property type="entry name" value="SANT"/>
    <property type="match status" value="1"/>
</dbReference>
<dbReference type="AlphaFoldDB" id="A0A9Q8US63"/>
<feature type="compositionally biased region" description="Basic and acidic residues" evidence="1">
    <location>
        <begin position="625"/>
        <end position="636"/>
    </location>
</feature>
<reference evidence="3" key="1">
    <citation type="submission" date="2021-12" db="EMBL/GenBank/DDBJ databases">
        <authorList>
            <person name="Zaccaron A."/>
            <person name="Stergiopoulos I."/>
        </authorList>
    </citation>
    <scope>NUCLEOTIDE SEQUENCE</scope>
    <source>
        <strain evidence="3">Race5_Kim</strain>
    </source>
</reference>
<evidence type="ECO:0000259" key="2">
    <source>
        <dbReference type="SMART" id="SM00717"/>
    </source>
</evidence>
<dbReference type="Proteomes" id="UP000756132">
    <property type="component" value="Chromosome 7"/>
</dbReference>
<proteinExistence type="predicted"/>
<dbReference type="OMA" id="KANCARF"/>
<evidence type="ECO:0000313" key="3">
    <source>
        <dbReference type="EMBL" id="UJO20442.1"/>
    </source>
</evidence>
<feature type="compositionally biased region" description="Polar residues" evidence="1">
    <location>
        <begin position="651"/>
        <end position="660"/>
    </location>
</feature>
<organism evidence="3 4">
    <name type="scientific">Passalora fulva</name>
    <name type="common">Tomato leaf mold</name>
    <name type="synonym">Cladosporium fulvum</name>
    <dbReference type="NCBI Taxonomy" id="5499"/>
    <lineage>
        <taxon>Eukaryota</taxon>
        <taxon>Fungi</taxon>
        <taxon>Dikarya</taxon>
        <taxon>Ascomycota</taxon>
        <taxon>Pezizomycotina</taxon>
        <taxon>Dothideomycetes</taxon>
        <taxon>Dothideomycetidae</taxon>
        <taxon>Mycosphaerellales</taxon>
        <taxon>Mycosphaerellaceae</taxon>
        <taxon>Fulvia</taxon>
    </lineage>
</organism>
<name>A0A9Q8US63_PASFU</name>
<evidence type="ECO:0000313" key="4">
    <source>
        <dbReference type="Proteomes" id="UP000756132"/>
    </source>
</evidence>
<feature type="compositionally biased region" description="Polar residues" evidence="1">
    <location>
        <begin position="565"/>
        <end position="580"/>
    </location>
</feature>
<dbReference type="GeneID" id="71990028"/>
<protein>
    <recommendedName>
        <fullName evidence="2">Myb-like domain-containing protein</fullName>
    </recommendedName>
</protein>
<feature type="region of interest" description="Disordered" evidence="1">
    <location>
        <begin position="501"/>
        <end position="524"/>
    </location>
</feature>
<keyword evidence="4" id="KW-1185">Reference proteome</keyword>
<dbReference type="InterPro" id="IPR001005">
    <property type="entry name" value="SANT/Myb"/>
</dbReference>
<dbReference type="SMART" id="SM00717">
    <property type="entry name" value="SANT"/>
    <property type="match status" value="1"/>
</dbReference>
<feature type="compositionally biased region" description="Acidic residues" evidence="1">
    <location>
        <begin position="595"/>
        <end position="608"/>
    </location>
</feature>
<feature type="region of interest" description="Disordered" evidence="1">
    <location>
        <begin position="539"/>
        <end position="689"/>
    </location>
</feature>
<gene>
    <name evidence="3" type="ORF">CLAFUR5_10150</name>
</gene>
<dbReference type="KEGG" id="ffu:CLAFUR5_10150"/>
<dbReference type="OrthoDB" id="5398572at2759"/>
<feature type="compositionally biased region" description="Polar residues" evidence="1">
    <location>
        <begin position="48"/>
        <end position="57"/>
    </location>
</feature>
<reference evidence="3" key="2">
    <citation type="journal article" date="2022" name="Microb. Genom.">
        <title>A chromosome-scale genome assembly of the tomato pathogen Cladosporium fulvum reveals a compartmentalized genome architecture and the presence of a dispensable chromosome.</title>
        <authorList>
            <person name="Zaccaron A.Z."/>
            <person name="Chen L.H."/>
            <person name="Samaras A."/>
            <person name="Stergiopoulos I."/>
        </authorList>
    </citation>
    <scope>NUCLEOTIDE SEQUENCE</scope>
    <source>
        <strain evidence="3">Race5_Kim</strain>
    </source>
</reference>
<dbReference type="EMBL" id="CP090169">
    <property type="protein sequence ID" value="UJO20442.1"/>
    <property type="molecule type" value="Genomic_DNA"/>
</dbReference>
<feature type="compositionally biased region" description="Polar residues" evidence="1">
    <location>
        <begin position="1"/>
        <end position="12"/>
    </location>
</feature>
<evidence type="ECO:0000256" key="1">
    <source>
        <dbReference type="SAM" id="MobiDB-lite"/>
    </source>
</evidence>
<dbReference type="Gene3D" id="1.10.10.60">
    <property type="entry name" value="Homeodomain-like"/>
    <property type="match status" value="1"/>
</dbReference>
<feature type="domain" description="Myb-like" evidence="2">
    <location>
        <begin position="715"/>
        <end position="774"/>
    </location>
</feature>